<keyword evidence="4" id="KW-1185">Reference proteome</keyword>
<evidence type="ECO:0000313" key="3">
    <source>
        <dbReference type="EMBL" id="KAK0556295.1"/>
    </source>
</evidence>
<proteinExistence type="predicted"/>
<feature type="signal peptide" evidence="1">
    <location>
        <begin position="1"/>
        <end position="23"/>
    </location>
</feature>
<gene>
    <name evidence="3" type="ORF">OC846_001250</name>
</gene>
<accession>A0AAN6GU29</accession>
<reference evidence="3" key="1">
    <citation type="journal article" date="2023" name="PhytoFront">
        <title>Draft Genome Resources of Seven Strains of Tilletia horrida, Causal Agent of Kernel Smut of Rice.</title>
        <authorList>
            <person name="Khanal S."/>
            <person name="Antony Babu S."/>
            <person name="Zhou X.G."/>
        </authorList>
    </citation>
    <scope>NUCLEOTIDE SEQUENCE</scope>
    <source>
        <strain evidence="3">TX6</strain>
    </source>
</reference>
<dbReference type="PROSITE" id="PS51162">
    <property type="entry name" value="THYROGLOBULIN_1_2"/>
    <property type="match status" value="1"/>
</dbReference>
<feature type="chain" id="PRO_5043019376" description="Thyroglobulin type-1 domain-containing protein" evidence="1">
    <location>
        <begin position="24"/>
        <end position="402"/>
    </location>
</feature>
<feature type="domain" description="Thyroglobulin type-1" evidence="2">
    <location>
        <begin position="318"/>
        <end position="378"/>
    </location>
</feature>
<dbReference type="Proteomes" id="UP001176517">
    <property type="component" value="Unassembled WGS sequence"/>
</dbReference>
<keyword evidence="1" id="KW-0732">Signal</keyword>
<name>A0AAN6GU29_9BASI</name>
<dbReference type="AlphaFoldDB" id="A0AAN6GU29"/>
<comment type="caution">
    <text evidence="3">The sequence shown here is derived from an EMBL/GenBank/DDBJ whole genome shotgun (WGS) entry which is preliminary data.</text>
</comment>
<evidence type="ECO:0000256" key="1">
    <source>
        <dbReference type="SAM" id="SignalP"/>
    </source>
</evidence>
<dbReference type="EMBL" id="JAPDMZ010000017">
    <property type="protein sequence ID" value="KAK0556295.1"/>
    <property type="molecule type" value="Genomic_DNA"/>
</dbReference>
<protein>
    <recommendedName>
        <fullName evidence="2">Thyroglobulin type-1 domain-containing protein</fullName>
    </recommendedName>
</protein>
<evidence type="ECO:0000313" key="4">
    <source>
        <dbReference type="Proteomes" id="UP001176517"/>
    </source>
</evidence>
<evidence type="ECO:0000259" key="2">
    <source>
        <dbReference type="PROSITE" id="PS51162"/>
    </source>
</evidence>
<dbReference type="InterPro" id="IPR000716">
    <property type="entry name" value="Thyroglobulin_1"/>
</dbReference>
<organism evidence="3 4">
    <name type="scientific">Tilletia horrida</name>
    <dbReference type="NCBI Taxonomy" id="155126"/>
    <lineage>
        <taxon>Eukaryota</taxon>
        <taxon>Fungi</taxon>
        <taxon>Dikarya</taxon>
        <taxon>Basidiomycota</taxon>
        <taxon>Ustilaginomycotina</taxon>
        <taxon>Exobasidiomycetes</taxon>
        <taxon>Tilletiales</taxon>
        <taxon>Tilletiaceae</taxon>
        <taxon>Tilletia</taxon>
    </lineage>
</organism>
<sequence length="402" mass="43020">MLSTLKAPVLAFLVLTILSLVCASPFSSVWDSEEQDIRSLWSRAVGGKFVGSPCQTNSECYSENCASSSGTNRKTCQRQPVGGPCFKDSNCQTRNCDTSTRLCVDPTKNLPPTSVCQSNASCASQRCLSTQLFVEEGGTGIHQFYRVNVDPVSTNLCRPSLLALSTDTLHPSILQPQCDYLQPGEGPCQTTNQCAEGVCKSSTCKLAKDGERCLYSYQCAGACGADSRCFTYPKGTKNRAGAFCHYDTDCLSNQCLRSYGVYNRTLPNNPSKTVRVPDLTCFTSKVGGACEVSSDCGSGACVKGVCTQLDIGDACTMDSECKRQQCYQGSCTGSSAYYQCEKDNECYSGSCACVFAPGENPCPSQARGCDVVPVGGTCRFNDDCSYAGFGPYCDTNKTCKAL</sequence>